<reference evidence="5" key="1">
    <citation type="submission" date="2016-10" db="EMBL/GenBank/DDBJ databases">
        <authorList>
            <person name="Varghese N."/>
            <person name="Submissions S."/>
        </authorList>
    </citation>
    <scope>NUCLEOTIDE SEQUENCE [LARGE SCALE GENOMIC DNA]</scope>
    <source>
        <strain evidence="5">DSM 44993</strain>
    </source>
</reference>
<feature type="transmembrane region" description="Helical" evidence="2">
    <location>
        <begin position="82"/>
        <end position="103"/>
    </location>
</feature>
<dbReference type="AlphaFoldDB" id="A0A1H8VNT8"/>
<dbReference type="SUPFAM" id="SSF103481">
    <property type="entry name" value="Multidrug resistance efflux transporter EmrE"/>
    <property type="match status" value="2"/>
</dbReference>
<feature type="transmembrane region" description="Helical" evidence="2">
    <location>
        <begin position="195"/>
        <end position="215"/>
    </location>
</feature>
<dbReference type="RefSeq" id="WP_091616713.1">
    <property type="nucleotide sequence ID" value="NZ_FOEF01000004.1"/>
</dbReference>
<keyword evidence="5" id="KW-1185">Reference proteome</keyword>
<name>A0A1H8VNT8_9PSEU</name>
<feature type="transmembrane region" description="Helical" evidence="2">
    <location>
        <begin position="235"/>
        <end position="253"/>
    </location>
</feature>
<feature type="domain" description="EamA" evidence="3">
    <location>
        <begin position="20"/>
        <end position="153"/>
    </location>
</feature>
<evidence type="ECO:0000259" key="3">
    <source>
        <dbReference type="Pfam" id="PF00892"/>
    </source>
</evidence>
<feature type="transmembrane region" description="Helical" evidence="2">
    <location>
        <begin position="139"/>
        <end position="158"/>
    </location>
</feature>
<evidence type="ECO:0000256" key="1">
    <source>
        <dbReference type="ARBA" id="ARBA00007362"/>
    </source>
</evidence>
<dbReference type="InterPro" id="IPR000620">
    <property type="entry name" value="EamA_dom"/>
</dbReference>
<proteinExistence type="inferred from homology"/>
<feature type="transmembrane region" description="Helical" evidence="2">
    <location>
        <begin position="50"/>
        <end position="70"/>
    </location>
</feature>
<dbReference type="PANTHER" id="PTHR22911">
    <property type="entry name" value="ACYL-MALONYL CONDENSING ENZYME-RELATED"/>
    <property type="match status" value="1"/>
</dbReference>
<dbReference type="Pfam" id="PF00892">
    <property type="entry name" value="EamA"/>
    <property type="match status" value="2"/>
</dbReference>
<dbReference type="PANTHER" id="PTHR22911:SF79">
    <property type="entry name" value="MOBA-LIKE NTP TRANSFERASE DOMAIN-CONTAINING PROTEIN"/>
    <property type="match status" value="1"/>
</dbReference>
<feature type="transmembrane region" description="Helical" evidence="2">
    <location>
        <begin position="20"/>
        <end position="38"/>
    </location>
</feature>
<dbReference type="STRING" id="394193.SAMN04489732_104186"/>
<dbReference type="EMBL" id="FOEF01000004">
    <property type="protein sequence ID" value="SEP16984.1"/>
    <property type="molecule type" value="Genomic_DNA"/>
</dbReference>
<organism evidence="4 5">
    <name type="scientific">Amycolatopsis saalfeldensis</name>
    <dbReference type="NCBI Taxonomy" id="394193"/>
    <lineage>
        <taxon>Bacteria</taxon>
        <taxon>Bacillati</taxon>
        <taxon>Actinomycetota</taxon>
        <taxon>Actinomycetes</taxon>
        <taxon>Pseudonocardiales</taxon>
        <taxon>Pseudonocardiaceae</taxon>
        <taxon>Amycolatopsis</taxon>
    </lineage>
</organism>
<protein>
    <submittedName>
        <fullName evidence="4">Threonine/homoserine efflux transporter RhtA</fullName>
    </submittedName>
</protein>
<accession>A0A1H8VNT8</accession>
<feature type="domain" description="EamA" evidence="3">
    <location>
        <begin position="165"/>
        <end position="307"/>
    </location>
</feature>
<feature type="transmembrane region" description="Helical" evidence="2">
    <location>
        <begin position="164"/>
        <end position="183"/>
    </location>
</feature>
<keyword evidence="2" id="KW-0812">Transmembrane</keyword>
<keyword evidence="2" id="KW-1133">Transmembrane helix</keyword>
<evidence type="ECO:0000256" key="2">
    <source>
        <dbReference type="SAM" id="Phobius"/>
    </source>
</evidence>
<feature type="transmembrane region" description="Helical" evidence="2">
    <location>
        <begin position="291"/>
        <end position="309"/>
    </location>
</feature>
<feature type="transmembrane region" description="Helical" evidence="2">
    <location>
        <begin position="109"/>
        <end position="127"/>
    </location>
</feature>
<gene>
    <name evidence="4" type="ORF">SAMN04489732_104186</name>
</gene>
<evidence type="ECO:0000313" key="5">
    <source>
        <dbReference type="Proteomes" id="UP000198582"/>
    </source>
</evidence>
<dbReference type="Gene3D" id="1.10.3730.20">
    <property type="match status" value="1"/>
</dbReference>
<dbReference type="GO" id="GO:0016020">
    <property type="term" value="C:membrane"/>
    <property type="evidence" value="ECO:0007669"/>
    <property type="project" value="InterPro"/>
</dbReference>
<feature type="transmembrane region" description="Helical" evidence="2">
    <location>
        <begin position="265"/>
        <end position="285"/>
    </location>
</feature>
<comment type="similarity">
    <text evidence="1">Belongs to the EamA transporter family.</text>
</comment>
<dbReference type="OrthoDB" id="154915at2"/>
<dbReference type="InterPro" id="IPR037185">
    <property type="entry name" value="EmrE-like"/>
</dbReference>
<sequence length="315" mass="32728">MTTELAAVAPRPHVPHRGRGSVLVLASALLFSTSGILGKPTMLAGLTPEQAATLRIGFAGLLLLAGTALFAPQTLKVRRGEWPMLVAYGLLGVAGTQLLYFIAASRIPVGIAILLDFTSPVLIALWVRFVRRTRLPRAMWGGIALAMAGLALVAQVWEGISLDTVGLLAGLGAGVCSAGYFLIGERAVAGRDPLGLVTWGMVIGTVVVCVVAPPWTVPWPLLADAVAFGPWTTPLWLLVVGVVLLSTVFPYLLSISALRHLPAPVASVLGLAEPVLATVLAWALLGEALTWPQALGAAILLGGALLVQANSKTVT</sequence>
<evidence type="ECO:0000313" key="4">
    <source>
        <dbReference type="EMBL" id="SEP16984.1"/>
    </source>
</evidence>
<keyword evidence="2" id="KW-0472">Membrane</keyword>
<dbReference type="Proteomes" id="UP000198582">
    <property type="component" value="Unassembled WGS sequence"/>
</dbReference>